<dbReference type="AlphaFoldDB" id="M9LTC5"/>
<proteinExistence type="predicted"/>
<dbReference type="Proteomes" id="UP000011976">
    <property type="component" value="Unassembled WGS sequence"/>
</dbReference>
<reference evidence="3" key="1">
    <citation type="journal article" date="2013" name="Genome Announc.">
        <title>Genome sequence of the basidiomycetous yeast Pseudozyma antarctica T-34, a producer of the glycolipid biosurfactants mannosylerythritol lipids.</title>
        <authorList>
            <person name="Morita T."/>
            <person name="Koike H."/>
            <person name="Koyama Y."/>
            <person name="Hagiwara H."/>
            <person name="Ito E."/>
            <person name="Fukuoka T."/>
            <person name="Imura T."/>
            <person name="Machida M."/>
            <person name="Kitamoto D."/>
        </authorList>
    </citation>
    <scope>NUCLEOTIDE SEQUENCE [LARGE SCALE GENOMIC DNA]</scope>
    <source>
        <strain evidence="3">T-34</strain>
    </source>
</reference>
<sequence>MQLHDLPHLTPWPHILIDLKIHFASMLHEAAPNGHGPGPSTLKQARRIVLLQYEARLPPTSSAFVWPPGSILLHAQAWLDSDLFGENKAGSSRRYRTLFLRELCARLDAAVQVECEVLRTQGVDEIEFPEVDSALLERYVEAMAGGSSNSITTTSVSAPDDEFTTHYWPCSGRSQSESDDNDDLLHDYASVTIREEGSAITKGTTGLRTWEAGLRLAGHLVSEPSLVTSSGARIVELGSGAGFVGAVCAKLQAMSNARDARTFMTDMPGQVITRIRDTLATNGLDSPQSCVEVHELDWLEISAERQQSRQRDDLPMLNFLDRAKPSLVLAADVVYDPDLIAPLVESIRACLEAGTRECQALVASTIRNADTYGAFEASLSAHGLSASVVELRCPLVPIPGDQRIDVPDLRLLPSVHDAALHGQVPDGKQNSNLAPRHGMAAGVVSERSAARAQVLPTRARGKASQIRPNDVSLCNAETADEEHDTPGAVLQSRSCSMSGWNRDLATECRVEESFRMTIDPNAAKRGELSDTTGGASPSCHDKERRGDGDPSTSACFSRGMDQIDSADMVVMTAQWTSKSRALGLSEPSILDTTRPSLQAS</sequence>
<feature type="region of interest" description="Disordered" evidence="1">
    <location>
        <begin position="578"/>
        <end position="600"/>
    </location>
</feature>
<dbReference type="EMBL" id="DF196771">
    <property type="protein sequence ID" value="GAC71884.1"/>
    <property type="molecule type" value="Genomic_DNA"/>
</dbReference>
<dbReference type="OrthoDB" id="194386at2759"/>
<dbReference type="Gene3D" id="3.40.50.150">
    <property type="entry name" value="Vaccinia Virus protein VP39"/>
    <property type="match status" value="1"/>
</dbReference>
<dbReference type="PANTHER" id="PTHR14614">
    <property type="entry name" value="HEPATOCELLULAR CARCINOMA-ASSOCIATED ANTIGEN"/>
    <property type="match status" value="1"/>
</dbReference>
<evidence type="ECO:0000313" key="2">
    <source>
        <dbReference type="EMBL" id="GAC71884.1"/>
    </source>
</evidence>
<evidence type="ECO:0000313" key="3">
    <source>
        <dbReference type="Proteomes" id="UP000011976"/>
    </source>
</evidence>
<dbReference type="GO" id="GO:0008757">
    <property type="term" value="F:S-adenosylmethionine-dependent methyltransferase activity"/>
    <property type="evidence" value="ECO:0007669"/>
    <property type="project" value="UniProtKB-ARBA"/>
</dbReference>
<keyword evidence="2" id="KW-0489">Methyltransferase</keyword>
<dbReference type="Pfam" id="PF10294">
    <property type="entry name" value="Methyltransf_16"/>
    <property type="match status" value="1"/>
</dbReference>
<organism evidence="2 3">
    <name type="scientific">Pseudozyma antarctica (strain T-34)</name>
    <name type="common">Yeast</name>
    <name type="synonym">Candida antarctica</name>
    <dbReference type="NCBI Taxonomy" id="1151754"/>
    <lineage>
        <taxon>Eukaryota</taxon>
        <taxon>Fungi</taxon>
        <taxon>Dikarya</taxon>
        <taxon>Basidiomycota</taxon>
        <taxon>Ustilaginomycotina</taxon>
        <taxon>Ustilaginomycetes</taxon>
        <taxon>Ustilaginales</taxon>
        <taxon>Ustilaginaceae</taxon>
        <taxon>Moesziomyces</taxon>
    </lineage>
</organism>
<gene>
    <name evidence="2" type="ORF">PANT_5c00121</name>
</gene>
<dbReference type="GO" id="GO:0032259">
    <property type="term" value="P:methylation"/>
    <property type="evidence" value="ECO:0007669"/>
    <property type="project" value="UniProtKB-KW"/>
</dbReference>
<dbReference type="SUPFAM" id="SSF53335">
    <property type="entry name" value="S-adenosyl-L-methionine-dependent methyltransferases"/>
    <property type="match status" value="1"/>
</dbReference>
<name>M9LTC5_PSEA3</name>
<feature type="region of interest" description="Disordered" evidence="1">
    <location>
        <begin position="520"/>
        <end position="555"/>
    </location>
</feature>
<evidence type="ECO:0000256" key="1">
    <source>
        <dbReference type="SAM" id="MobiDB-lite"/>
    </source>
</evidence>
<dbReference type="InterPro" id="IPR019410">
    <property type="entry name" value="Methyltransf_16"/>
</dbReference>
<dbReference type="PANTHER" id="PTHR14614:SF130">
    <property type="entry name" value="PROTEIN-LYSINE N-METHYLTRANSFERASE EEF2KMT"/>
    <property type="match status" value="1"/>
</dbReference>
<dbReference type="GO" id="GO:0005737">
    <property type="term" value="C:cytoplasm"/>
    <property type="evidence" value="ECO:0007669"/>
    <property type="project" value="TreeGrafter"/>
</dbReference>
<keyword evidence="2" id="KW-0808">Transferase</keyword>
<dbReference type="STRING" id="1151754.M9LTC5"/>
<feature type="compositionally biased region" description="Polar residues" evidence="1">
    <location>
        <begin position="590"/>
        <end position="600"/>
    </location>
</feature>
<accession>M9LTC5</accession>
<feature type="compositionally biased region" description="Basic and acidic residues" evidence="1">
    <location>
        <begin position="539"/>
        <end position="548"/>
    </location>
</feature>
<protein>
    <submittedName>
        <fullName evidence="2">Predicted methyltransferase</fullName>
    </submittedName>
</protein>
<dbReference type="InterPro" id="IPR029063">
    <property type="entry name" value="SAM-dependent_MTases_sf"/>
</dbReference>